<dbReference type="AlphaFoldDB" id="A8WJ93"/>
<keyword evidence="2" id="KW-1185">Reference proteome</keyword>
<dbReference type="Gene3D" id="3.60.21.10">
    <property type="match status" value="1"/>
</dbReference>
<evidence type="ECO:0000313" key="2">
    <source>
        <dbReference type="Proteomes" id="UP000008549"/>
    </source>
</evidence>
<organism evidence="1 2">
    <name type="scientific">Caenorhabditis briggsae</name>
    <dbReference type="NCBI Taxonomy" id="6238"/>
    <lineage>
        <taxon>Eukaryota</taxon>
        <taxon>Metazoa</taxon>
        <taxon>Ecdysozoa</taxon>
        <taxon>Nematoda</taxon>
        <taxon>Chromadorea</taxon>
        <taxon>Rhabditida</taxon>
        <taxon>Rhabditina</taxon>
        <taxon>Rhabditomorpha</taxon>
        <taxon>Rhabditoidea</taxon>
        <taxon>Rhabditidae</taxon>
        <taxon>Peloderinae</taxon>
        <taxon>Caenorhabditis</taxon>
    </lineage>
</organism>
<gene>
    <name evidence="1" type="ORF">CBG23771</name>
    <name evidence="1" type="ORF">CBG_23771</name>
</gene>
<proteinExistence type="predicted"/>
<name>A8WJ93_CAEBR</name>
<evidence type="ECO:0000313" key="1">
    <source>
        <dbReference type="EMBL" id="CAP20536.1"/>
    </source>
</evidence>
<reference evidence="1 2" key="2">
    <citation type="journal article" date="2011" name="PLoS Genet.">
        <title>Caenorhabditis briggsae recombinant inbred line genotypes reveal inter-strain incompatibility and the evolution of recombination.</title>
        <authorList>
            <person name="Ross J.A."/>
            <person name="Koboldt D.C."/>
            <person name="Staisch J.E."/>
            <person name="Chamberlin H.M."/>
            <person name="Gupta B.P."/>
            <person name="Miller R.D."/>
            <person name="Baird S.E."/>
            <person name="Haag E.S."/>
        </authorList>
    </citation>
    <scope>NUCLEOTIDE SEQUENCE [LARGE SCALE GENOMIC DNA]</scope>
    <source>
        <strain evidence="1 2">AF16</strain>
    </source>
</reference>
<protein>
    <submittedName>
        <fullName evidence="1">Protein CBG23771</fullName>
    </submittedName>
</protein>
<dbReference type="SUPFAM" id="SSF56300">
    <property type="entry name" value="Metallo-dependent phosphatases"/>
    <property type="match status" value="1"/>
</dbReference>
<feature type="non-terminal residue" evidence="1">
    <location>
        <position position="180"/>
    </location>
</feature>
<dbReference type="EMBL" id="HE601511">
    <property type="protein sequence ID" value="CAP20536.1"/>
    <property type="molecule type" value="Genomic_DNA"/>
</dbReference>
<dbReference type="KEGG" id="cbr:CBG_23771"/>
<dbReference type="HOGENOM" id="CLU_1499922_0_0_1"/>
<accession>A8WJ93</accession>
<dbReference type="CTD" id="8589904"/>
<dbReference type="InterPro" id="IPR029052">
    <property type="entry name" value="Metallo-depent_PP-like"/>
</dbReference>
<dbReference type="STRING" id="6238.A8WJ93"/>
<sequence length="180" mass="20106">TATHKCTLFLCALRVPRAPSSADLAIFGEEEEEEEDEGSIEKKVFDVQHFCKRHLQIKNDQIYTKFELFSLIDLIIDEFRKEPTLAEISPPVRIVGDIHGQHDDLRGRGLNLWLVGRWSKALSGTQVLGAHTHNGWATEDAPMNWVQGKDAGMGHIRGIWGTPPPQSISSPGLLALDEMN</sequence>
<dbReference type="Proteomes" id="UP000008549">
    <property type="component" value="Unassembled WGS sequence"/>
</dbReference>
<dbReference type="eggNOG" id="KOG0374">
    <property type="taxonomic scope" value="Eukaryota"/>
</dbReference>
<feature type="non-terminal residue" evidence="1">
    <location>
        <position position="1"/>
    </location>
</feature>
<dbReference type="RefSeq" id="XP_002647903.1">
    <property type="nucleotide sequence ID" value="XM_002647857.1"/>
</dbReference>
<dbReference type="GeneID" id="8589904"/>
<reference evidence="1 2" key="1">
    <citation type="journal article" date="2003" name="PLoS Biol.">
        <title>The genome sequence of Caenorhabditis briggsae: a platform for comparative genomics.</title>
        <authorList>
            <person name="Stein L.D."/>
            <person name="Bao Z."/>
            <person name="Blasiar D."/>
            <person name="Blumenthal T."/>
            <person name="Brent M.R."/>
            <person name="Chen N."/>
            <person name="Chinwalla A."/>
            <person name="Clarke L."/>
            <person name="Clee C."/>
            <person name="Coghlan A."/>
            <person name="Coulson A."/>
            <person name="D'Eustachio P."/>
            <person name="Fitch D.H."/>
            <person name="Fulton L.A."/>
            <person name="Fulton R.E."/>
            <person name="Griffiths-Jones S."/>
            <person name="Harris T.W."/>
            <person name="Hillier L.W."/>
            <person name="Kamath R."/>
            <person name="Kuwabara P.E."/>
            <person name="Mardis E.R."/>
            <person name="Marra M.A."/>
            <person name="Miner T.L."/>
            <person name="Minx P."/>
            <person name="Mullikin J.C."/>
            <person name="Plumb R.W."/>
            <person name="Rogers J."/>
            <person name="Schein J.E."/>
            <person name="Sohrmann M."/>
            <person name="Spieth J."/>
            <person name="Stajich J.E."/>
            <person name="Wei C."/>
            <person name="Willey D."/>
            <person name="Wilson R.K."/>
            <person name="Durbin R."/>
            <person name="Waterston R.H."/>
        </authorList>
    </citation>
    <scope>NUCLEOTIDE SEQUENCE [LARGE SCALE GENOMIC DNA]</scope>
    <source>
        <strain evidence="1 2">AF16</strain>
    </source>
</reference>